<organism evidence="4 6">
    <name type="scientific">Rhodococcus opacus</name>
    <name type="common">Nocardia opaca</name>
    <dbReference type="NCBI Taxonomy" id="37919"/>
    <lineage>
        <taxon>Bacteria</taxon>
        <taxon>Bacillati</taxon>
        <taxon>Actinomycetota</taxon>
        <taxon>Actinomycetes</taxon>
        <taxon>Mycobacteriales</taxon>
        <taxon>Nocardiaceae</taxon>
        <taxon>Rhodococcus</taxon>
    </lineage>
</organism>
<keyword evidence="1" id="KW-0769">Symport</keyword>
<protein>
    <submittedName>
        <fullName evidence="4">2-hydroxycarboxylate transporter family protein</fullName>
    </submittedName>
</protein>
<name>A0AAX3YBV5_RHOOP</name>
<dbReference type="InterPro" id="IPR004679">
    <property type="entry name" value="2-OHcarboxylate_transport"/>
</dbReference>
<dbReference type="PANTHER" id="PTHR40033">
    <property type="entry name" value="NA(+)-MALATE SYMPORTER"/>
    <property type="match status" value="1"/>
</dbReference>
<proteinExistence type="inferred from homology"/>
<dbReference type="AlphaFoldDB" id="A0AAX3YBV5"/>
<sequence length="449" mass="47193">MKIKDAVPGTEATESTRNGSSRAQILSMPWPWYLVLVAVGLGAVYTGTLPENIFGGLAIAMIIGCGLFWIGDRTPALSAIGGGPLLCVFVPALAVYFGVVPDSFSDIVKNWFTGYGFVEILVASIIAGSILGMDRRFLIKAGGRFCAVIVVAFAVVVTIIGTIAAATGFGFKTAILDVTIPIMAGGISGGAIPLSQMYADTIGGDAQQYMSSIVPPIICANLLCILLASVYANLTRRRTKLFVGFNGHGEMLRIKATPEQVAALTDKRPLTISGLGTGLLMTGAIYLVGAMLQAAVPPVHLYAWVILLTAAIKLSGVLPQEVEESTTEWYQFVVKLWVPAALVGIGVSLIDIEQIAELASRPAYLAFTIATVLITALTAGFVGWLLKLYFVESSITAGLCMTDLGGSGDIATLGTTRRMHLLPFAQITSRLGGGLVLLSASGFLAYLYG</sequence>
<dbReference type="GO" id="GO:0015293">
    <property type="term" value="F:symporter activity"/>
    <property type="evidence" value="ECO:0007669"/>
    <property type="project" value="UniProtKB-UniRule"/>
</dbReference>
<reference evidence="4" key="2">
    <citation type="submission" date="2023-07" db="EMBL/GenBank/DDBJ databases">
        <title>Genomic analysis of Rhodococcus opacus VOC-14 with glycol ethers degradation activity.</title>
        <authorList>
            <person name="Narkevich D.A."/>
            <person name="Hlushen A.M."/>
            <person name="Akhremchuk A.E."/>
            <person name="Sikolenko M.A."/>
            <person name="Valentovich L.N."/>
        </authorList>
    </citation>
    <scope>NUCLEOTIDE SEQUENCE</scope>
    <source>
        <strain evidence="4">VOC-14</strain>
    </source>
</reference>
<keyword evidence="1" id="KW-0813">Transport</keyword>
<dbReference type="RefSeq" id="WP_242322537.1">
    <property type="nucleotide sequence ID" value="NZ_CP093380.1"/>
</dbReference>
<evidence type="ECO:0000256" key="1">
    <source>
        <dbReference type="PIRNR" id="PIRNR005348"/>
    </source>
</evidence>
<feature type="transmembrane region" description="Helical" evidence="2">
    <location>
        <begin position="275"/>
        <end position="295"/>
    </location>
</feature>
<dbReference type="GO" id="GO:0005886">
    <property type="term" value="C:plasma membrane"/>
    <property type="evidence" value="ECO:0007669"/>
    <property type="project" value="UniProtKB-UniRule"/>
</dbReference>
<accession>A0AAX3YBV5</accession>
<feature type="transmembrane region" description="Helical" evidence="2">
    <location>
        <begin position="213"/>
        <end position="234"/>
    </location>
</feature>
<feature type="transmembrane region" description="Helical" evidence="2">
    <location>
        <begin position="77"/>
        <end position="99"/>
    </location>
</feature>
<dbReference type="GO" id="GO:0008514">
    <property type="term" value="F:organic anion transmembrane transporter activity"/>
    <property type="evidence" value="ECO:0007669"/>
    <property type="project" value="InterPro"/>
</dbReference>
<dbReference type="Proteomes" id="UP001066327">
    <property type="component" value="Unassembled WGS sequence"/>
</dbReference>
<keyword evidence="1 2" id="KW-0472">Membrane</keyword>
<evidence type="ECO:0000313" key="4">
    <source>
        <dbReference type="EMBL" id="WLF46907.1"/>
    </source>
</evidence>
<evidence type="ECO:0000256" key="2">
    <source>
        <dbReference type="SAM" id="Phobius"/>
    </source>
</evidence>
<keyword evidence="5" id="KW-1185">Reference proteome</keyword>
<dbReference type="Proteomes" id="UP001231166">
    <property type="component" value="Chromosome"/>
</dbReference>
<reference evidence="3" key="1">
    <citation type="submission" date="2022-12" db="EMBL/GenBank/DDBJ databases">
        <authorList>
            <person name="Krivoruchko A.V."/>
            <person name="Elkin A."/>
        </authorList>
    </citation>
    <scope>NUCLEOTIDE SEQUENCE</scope>
    <source>
        <strain evidence="3">IEGM 249</strain>
    </source>
</reference>
<keyword evidence="2" id="KW-0812">Transmembrane</keyword>
<dbReference type="PANTHER" id="PTHR40033:SF1">
    <property type="entry name" value="CITRATE-SODIUM SYMPORTER"/>
    <property type="match status" value="1"/>
</dbReference>
<evidence type="ECO:0000313" key="6">
    <source>
        <dbReference type="Proteomes" id="UP001231166"/>
    </source>
</evidence>
<feature type="transmembrane region" description="Helical" evidence="2">
    <location>
        <begin position="427"/>
        <end position="448"/>
    </location>
</feature>
<dbReference type="PIRSF" id="PIRSF005348">
    <property type="entry name" value="YxkH"/>
    <property type="match status" value="1"/>
</dbReference>
<feature type="transmembrane region" description="Helical" evidence="2">
    <location>
        <begin position="145"/>
        <end position="171"/>
    </location>
</feature>
<feature type="transmembrane region" description="Helical" evidence="2">
    <location>
        <begin position="364"/>
        <end position="386"/>
    </location>
</feature>
<feature type="transmembrane region" description="Helical" evidence="2">
    <location>
        <begin position="111"/>
        <end position="133"/>
    </location>
</feature>
<dbReference type="EMBL" id="CP130953">
    <property type="protein sequence ID" value="WLF46907.1"/>
    <property type="molecule type" value="Genomic_DNA"/>
</dbReference>
<feature type="transmembrane region" description="Helical" evidence="2">
    <location>
        <begin position="53"/>
        <end position="70"/>
    </location>
</feature>
<dbReference type="Pfam" id="PF03390">
    <property type="entry name" value="2HCT"/>
    <property type="match status" value="1"/>
</dbReference>
<evidence type="ECO:0000313" key="5">
    <source>
        <dbReference type="Proteomes" id="UP001066327"/>
    </source>
</evidence>
<feature type="transmembrane region" description="Helical" evidence="2">
    <location>
        <begin position="332"/>
        <end position="352"/>
    </location>
</feature>
<comment type="similarity">
    <text evidence="1">Belongs to the 2-hydroxycarboxylate transporter (2-HCT) (TC 2.A.24) family.</text>
</comment>
<gene>
    <name evidence="3" type="ORF">O4328_29395</name>
    <name evidence="4" type="ORF">Q5707_34375</name>
</gene>
<dbReference type="EMBL" id="JAPWIS010000018">
    <property type="protein sequence ID" value="MCZ4587758.1"/>
    <property type="molecule type" value="Genomic_DNA"/>
</dbReference>
<keyword evidence="2" id="KW-1133">Transmembrane helix</keyword>
<feature type="transmembrane region" description="Helical" evidence="2">
    <location>
        <begin position="30"/>
        <end position="47"/>
    </location>
</feature>
<evidence type="ECO:0000313" key="3">
    <source>
        <dbReference type="EMBL" id="MCZ4587758.1"/>
    </source>
</evidence>